<proteinExistence type="predicted"/>
<organism evidence="2 3">
    <name type="scientific">Rhodoblastus acidophilus</name>
    <name type="common">Rhodopseudomonas acidophila</name>
    <dbReference type="NCBI Taxonomy" id="1074"/>
    <lineage>
        <taxon>Bacteria</taxon>
        <taxon>Pseudomonadati</taxon>
        <taxon>Pseudomonadota</taxon>
        <taxon>Alphaproteobacteria</taxon>
        <taxon>Hyphomicrobiales</taxon>
        <taxon>Rhodoblastaceae</taxon>
        <taxon>Rhodoblastus</taxon>
    </lineage>
</organism>
<dbReference type="PANTHER" id="PTHR36836:SF1">
    <property type="entry name" value="COLANIC ACID BIOSYNTHESIS PROTEIN WCAK"/>
    <property type="match status" value="1"/>
</dbReference>
<dbReference type="PANTHER" id="PTHR36836">
    <property type="entry name" value="COLANIC ACID BIOSYNTHESIS PROTEIN WCAK"/>
    <property type="match status" value="1"/>
</dbReference>
<name>A0A212Q0P5_RHOAC</name>
<protein>
    <submittedName>
        <fullName evidence="2">Polysaccharide pyruvyl transferase family protein WcaK</fullName>
    </submittedName>
</protein>
<dbReference type="OrthoDB" id="1814359at2"/>
<dbReference type="EMBL" id="FYDG01000001">
    <property type="protein sequence ID" value="SNB52794.1"/>
    <property type="molecule type" value="Genomic_DNA"/>
</dbReference>
<evidence type="ECO:0000313" key="3">
    <source>
        <dbReference type="Proteomes" id="UP000198418"/>
    </source>
</evidence>
<dbReference type="RefSeq" id="WP_158255212.1">
    <property type="nucleotide sequence ID" value="NZ_FYDG01000001.1"/>
</dbReference>
<gene>
    <name evidence="2" type="ORF">SAMN06265338_101313</name>
</gene>
<evidence type="ECO:0000313" key="2">
    <source>
        <dbReference type="EMBL" id="SNB52794.1"/>
    </source>
</evidence>
<dbReference type="Proteomes" id="UP000198418">
    <property type="component" value="Unassembled WGS sequence"/>
</dbReference>
<accession>A0A212Q0P5</accession>
<evidence type="ECO:0000259" key="1">
    <source>
        <dbReference type="Pfam" id="PF04230"/>
    </source>
</evidence>
<sequence length="398" mass="43259">MRNGGNRAGEIRVALVWHAFGHANLGVDALSRANASIVEAAAARVGCDVRLVTIDFGQKPYVDDLPSTVEIGPEPSLKQILQGQSRFLSVLRSCDLAIDIGEGDSFTDIYGLRRFITLTGSKVASLFFGHPLILAPQTIGPFDNRLRRWIAARVLDRAAAVYTRDRLSTEFVASLGATGPRDEFIDVAFRLPFTRRAKANDRIRIGINVSGLLYHGGYTGGNELGMSLDYAALTERLATYFLSLEGVEVHLFAHVAGGGGRDDDAPAIADLAARLPGVEVAPVFASSVHAKSWMSGLDFVVAGRMHACIGAYSAGVPVAPIAYSRKFNGLFKTLDYPYFIDGKVTATAEAFAKITRWFERRDELAAAIEASRSLIDERLQHYEDSIAAHLASVMRRRS</sequence>
<reference evidence="3" key="1">
    <citation type="submission" date="2017-06" db="EMBL/GenBank/DDBJ databases">
        <authorList>
            <person name="Varghese N."/>
            <person name="Submissions S."/>
        </authorList>
    </citation>
    <scope>NUCLEOTIDE SEQUENCE [LARGE SCALE GENOMIC DNA]</scope>
    <source>
        <strain evidence="3">DSM 137</strain>
    </source>
</reference>
<keyword evidence="3" id="KW-1185">Reference proteome</keyword>
<feature type="domain" description="Polysaccharide pyruvyl transferase" evidence="1">
    <location>
        <begin position="80"/>
        <end position="324"/>
    </location>
</feature>
<dbReference type="AlphaFoldDB" id="A0A212Q0P5"/>
<dbReference type="InterPro" id="IPR007345">
    <property type="entry name" value="Polysacch_pyruvyl_Trfase"/>
</dbReference>
<keyword evidence="2" id="KW-0808">Transferase</keyword>
<dbReference type="Pfam" id="PF04230">
    <property type="entry name" value="PS_pyruv_trans"/>
    <property type="match status" value="1"/>
</dbReference>
<dbReference type="GO" id="GO:0016740">
    <property type="term" value="F:transferase activity"/>
    <property type="evidence" value="ECO:0007669"/>
    <property type="project" value="UniProtKB-KW"/>
</dbReference>